<organism evidence="2 3">
    <name type="scientific">Elysia chlorotica</name>
    <name type="common">Eastern emerald elysia</name>
    <name type="synonym">Sea slug</name>
    <dbReference type="NCBI Taxonomy" id="188477"/>
    <lineage>
        <taxon>Eukaryota</taxon>
        <taxon>Metazoa</taxon>
        <taxon>Spiralia</taxon>
        <taxon>Lophotrochozoa</taxon>
        <taxon>Mollusca</taxon>
        <taxon>Gastropoda</taxon>
        <taxon>Heterobranchia</taxon>
        <taxon>Euthyneura</taxon>
        <taxon>Panpulmonata</taxon>
        <taxon>Sacoglossa</taxon>
        <taxon>Placobranchoidea</taxon>
        <taxon>Plakobranchidae</taxon>
        <taxon>Elysia</taxon>
    </lineage>
</organism>
<keyword evidence="3" id="KW-1185">Reference proteome</keyword>
<gene>
    <name evidence="2" type="ORF">EGW08_011185</name>
</gene>
<accession>A0A433THI8</accession>
<dbReference type="AlphaFoldDB" id="A0A433THI8"/>
<dbReference type="Proteomes" id="UP000271974">
    <property type="component" value="Unassembled WGS sequence"/>
</dbReference>
<dbReference type="EMBL" id="RQTK01000358">
    <property type="protein sequence ID" value="RUS81045.1"/>
    <property type="molecule type" value="Genomic_DNA"/>
</dbReference>
<proteinExistence type="predicted"/>
<evidence type="ECO:0000256" key="1">
    <source>
        <dbReference type="SAM" id="MobiDB-lite"/>
    </source>
</evidence>
<sequence>MMETLNREYRFQKGDKSPEGPKGSNFPSKAPHWKDPLQVVRRSQATRDAHRHVREDFPKSETALPSTIGPALKALKALTSPQKLHTGKILYRLSEGARLQEMPLGIIHLGLGSCEVEWFSGSAANTAKCEPGPFSSQSSNTLCVKIPFFEGAVAIGKLNWSAHARRELRTLLSCGPIRAMEDSREAAIAWGDRKVLEGVKKCNK</sequence>
<comment type="caution">
    <text evidence="2">The sequence shown here is derived from an EMBL/GenBank/DDBJ whole genome shotgun (WGS) entry which is preliminary data.</text>
</comment>
<evidence type="ECO:0000313" key="3">
    <source>
        <dbReference type="Proteomes" id="UP000271974"/>
    </source>
</evidence>
<protein>
    <submittedName>
        <fullName evidence="2">Uncharacterized protein</fullName>
    </submittedName>
</protein>
<evidence type="ECO:0000313" key="2">
    <source>
        <dbReference type="EMBL" id="RUS81045.1"/>
    </source>
</evidence>
<feature type="region of interest" description="Disordered" evidence="1">
    <location>
        <begin position="1"/>
        <end position="36"/>
    </location>
</feature>
<reference evidence="2 3" key="1">
    <citation type="submission" date="2019-01" db="EMBL/GenBank/DDBJ databases">
        <title>A draft genome assembly of the solar-powered sea slug Elysia chlorotica.</title>
        <authorList>
            <person name="Cai H."/>
            <person name="Li Q."/>
            <person name="Fang X."/>
            <person name="Li J."/>
            <person name="Curtis N.E."/>
            <person name="Altenburger A."/>
            <person name="Shibata T."/>
            <person name="Feng M."/>
            <person name="Maeda T."/>
            <person name="Schwartz J.A."/>
            <person name="Shigenobu S."/>
            <person name="Lundholm N."/>
            <person name="Nishiyama T."/>
            <person name="Yang H."/>
            <person name="Hasebe M."/>
            <person name="Li S."/>
            <person name="Pierce S.K."/>
            <person name="Wang J."/>
        </authorList>
    </citation>
    <scope>NUCLEOTIDE SEQUENCE [LARGE SCALE GENOMIC DNA]</scope>
    <source>
        <strain evidence="2">EC2010</strain>
        <tissue evidence="2">Whole organism of an adult</tissue>
    </source>
</reference>
<feature type="compositionally biased region" description="Basic and acidic residues" evidence="1">
    <location>
        <begin position="1"/>
        <end position="19"/>
    </location>
</feature>
<name>A0A433THI8_ELYCH</name>